<feature type="non-terminal residue" evidence="1">
    <location>
        <position position="229"/>
    </location>
</feature>
<gene>
    <name evidence="1" type="ORF">METZ01_LOCUS401515</name>
</gene>
<dbReference type="AlphaFoldDB" id="A0A382VRV7"/>
<organism evidence="1">
    <name type="scientific">marine metagenome</name>
    <dbReference type="NCBI Taxonomy" id="408172"/>
    <lineage>
        <taxon>unclassified sequences</taxon>
        <taxon>metagenomes</taxon>
        <taxon>ecological metagenomes</taxon>
    </lineage>
</organism>
<accession>A0A382VRV7</accession>
<sequence length="229" mass="27003">MESFMTPLMEYCSNRGFNLQWFLTGEGDIYAEESKQYVWEPERFGPIQTRLRELENSEDEFTTLAHKLGLDFKAVDDEFGIPRGDLEKYANKKGVRLQWILKGTGEKNLKRKIKFADNLGNIQIGKSWRTTSEEANKNRSTLLLIKKRYAGTPLEQFADRALIKLSKNKKPVWMKDLTQYWDSGDVDPRKLISYFPFKRWEVEEDKQIPIKDKKVHSHNTKIEYLKRNS</sequence>
<protein>
    <submittedName>
        <fullName evidence="1">Uncharacterized protein</fullName>
    </submittedName>
</protein>
<dbReference type="EMBL" id="UINC01153762">
    <property type="protein sequence ID" value="SVD48661.1"/>
    <property type="molecule type" value="Genomic_DNA"/>
</dbReference>
<proteinExistence type="predicted"/>
<reference evidence="1" key="1">
    <citation type="submission" date="2018-05" db="EMBL/GenBank/DDBJ databases">
        <authorList>
            <person name="Lanie J.A."/>
            <person name="Ng W.-L."/>
            <person name="Kazmierczak K.M."/>
            <person name="Andrzejewski T.M."/>
            <person name="Davidsen T.M."/>
            <person name="Wayne K.J."/>
            <person name="Tettelin H."/>
            <person name="Glass J.I."/>
            <person name="Rusch D."/>
            <person name="Podicherti R."/>
            <person name="Tsui H.-C.T."/>
            <person name="Winkler M.E."/>
        </authorList>
    </citation>
    <scope>NUCLEOTIDE SEQUENCE</scope>
</reference>
<name>A0A382VRV7_9ZZZZ</name>
<evidence type="ECO:0000313" key="1">
    <source>
        <dbReference type="EMBL" id="SVD48661.1"/>
    </source>
</evidence>